<dbReference type="InterPro" id="IPR021655">
    <property type="entry name" value="Put_metal-bd"/>
</dbReference>
<dbReference type="PANTHER" id="PTHR46534">
    <property type="entry name" value="IGGFC_BINDING DOMAIN-CONTAINING PROTEIN"/>
    <property type="match status" value="1"/>
</dbReference>
<feature type="compositionally biased region" description="Acidic residues" evidence="1">
    <location>
        <begin position="132"/>
        <end position="149"/>
    </location>
</feature>
<sequence length="441" mass="48247">MWWKRLLFISTIAVAISGTHGGYFGCIESPTFPGDGFDNDCDLRVDEEIENGIDDDGDGLIDEDLRFCVAPQNVPGDQADNDCDGLIDEEIEDGIDNDGDGRIDEDLYLCIESPAWAGDGKDNDCDGRVDEESQNGEDDDGDGLIDEDTSTCFAGKQRYGDGVDNDCDGRVDEEVQNGIDDDRDGLIDEDMSSCFESVTHPDDGLDNDCDYRVDEELPNGLDDDGDGRIDEDVVIGPPGCAMDLVFVLDGSWSIGEIVFDEIKQYILETIEFLETDNYNVGVAVMTYGGGGAGTCVPEMSITLGGYGNQTELANYITTSVNFTGGLTPTTQAMYTMQRRISYRENMTRVGVIFTDGRAQSSVSNRNINETEELLAEAVEEALGDGFEMYSVGASIVDAFVKLDGLSLLTNSTDRVLIFRDHPPKYLAYRIRLDNCVEEEEG</sequence>
<reference evidence="4" key="1">
    <citation type="submission" date="2022-01" db="EMBL/GenBank/DDBJ databases">
        <authorList>
            <person name="Braso-Vives M."/>
        </authorList>
    </citation>
    <scope>NUCLEOTIDE SEQUENCE</scope>
</reference>
<dbReference type="EMBL" id="OV696696">
    <property type="protein sequence ID" value="CAH1240520.1"/>
    <property type="molecule type" value="Genomic_DNA"/>
</dbReference>
<feature type="chain" id="PRO_5035446943" evidence="2">
    <location>
        <begin position="22"/>
        <end position="441"/>
    </location>
</feature>
<feature type="compositionally biased region" description="Basic and acidic residues" evidence="1">
    <location>
        <begin position="120"/>
        <end position="131"/>
    </location>
</feature>
<dbReference type="PANTHER" id="PTHR46534:SF1">
    <property type="entry name" value="IGGFC-BINDING PROTEIN N-TERMINAL DOMAIN-CONTAINING PROTEIN"/>
    <property type="match status" value="1"/>
</dbReference>
<name>A0A8J9WHK3_BRALA</name>
<evidence type="ECO:0000256" key="1">
    <source>
        <dbReference type="SAM" id="MobiDB-lite"/>
    </source>
</evidence>
<evidence type="ECO:0000313" key="5">
    <source>
        <dbReference type="Proteomes" id="UP000838412"/>
    </source>
</evidence>
<evidence type="ECO:0000259" key="3">
    <source>
        <dbReference type="PROSITE" id="PS50234"/>
    </source>
</evidence>
<dbReference type="InterPro" id="IPR036465">
    <property type="entry name" value="vWFA_dom_sf"/>
</dbReference>
<gene>
    <name evidence="4" type="primary">MATN2</name>
    <name evidence="4" type="ORF">BLAG_LOCUS4454</name>
</gene>
<dbReference type="SMART" id="SM00327">
    <property type="entry name" value="VWA"/>
    <property type="match status" value="1"/>
</dbReference>
<dbReference type="OrthoDB" id="6132182at2759"/>
<protein>
    <submittedName>
        <fullName evidence="4">MATN2 protein</fullName>
    </submittedName>
</protein>
<accession>A0A8J9WHK3</accession>
<feature type="region of interest" description="Disordered" evidence="1">
    <location>
        <begin position="120"/>
        <end position="157"/>
    </location>
</feature>
<dbReference type="PROSITE" id="PS50234">
    <property type="entry name" value="VWFA"/>
    <property type="match status" value="1"/>
</dbReference>
<dbReference type="AlphaFoldDB" id="A0A8J9WHK3"/>
<dbReference type="PRINTS" id="PR00453">
    <property type="entry name" value="VWFADOMAIN"/>
</dbReference>
<keyword evidence="5" id="KW-1185">Reference proteome</keyword>
<dbReference type="InterPro" id="IPR002035">
    <property type="entry name" value="VWF_A"/>
</dbReference>
<dbReference type="Proteomes" id="UP000838412">
    <property type="component" value="Chromosome 11"/>
</dbReference>
<keyword evidence="2" id="KW-0732">Signal</keyword>
<dbReference type="CDD" id="cd01450">
    <property type="entry name" value="vWFA_subfamily_ECM"/>
    <property type="match status" value="1"/>
</dbReference>
<evidence type="ECO:0000313" key="4">
    <source>
        <dbReference type="EMBL" id="CAH1240520.1"/>
    </source>
</evidence>
<feature type="domain" description="VWFA" evidence="3">
    <location>
        <begin position="243"/>
        <end position="436"/>
    </location>
</feature>
<dbReference type="Pfam" id="PF11617">
    <property type="entry name" value="Cu-binding_MopE"/>
    <property type="match status" value="8"/>
</dbReference>
<dbReference type="SUPFAM" id="SSF53300">
    <property type="entry name" value="vWA-like"/>
    <property type="match status" value="1"/>
</dbReference>
<proteinExistence type="predicted"/>
<feature type="signal peptide" evidence="2">
    <location>
        <begin position="1"/>
        <end position="21"/>
    </location>
</feature>
<organism evidence="4 5">
    <name type="scientific">Branchiostoma lanceolatum</name>
    <name type="common">Common lancelet</name>
    <name type="synonym">Amphioxus lanceolatum</name>
    <dbReference type="NCBI Taxonomy" id="7740"/>
    <lineage>
        <taxon>Eukaryota</taxon>
        <taxon>Metazoa</taxon>
        <taxon>Chordata</taxon>
        <taxon>Cephalochordata</taxon>
        <taxon>Leptocardii</taxon>
        <taxon>Amphioxiformes</taxon>
        <taxon>Branchiostomatidae</taxon>
        <taxon>Branchiostoma</taxon>
    </lineage>
</organism>
<dbReference type="Gene3D" id="3.40.50.410">
    <property type="entry name" value="von Willebrand factor, type A domain"/>
    <property type="match status" value="1"/>
</dbReference>
<dbReference type="Pfam" id="PF00092">
    <property type="entry name" value="VWA"/>
    <property type="match status" value="1"/>
</dbReference>
<evidence type="ECO:0000256" key="2">
    <source>
        <dbReference type="SAM" id="SignalP"/>
    </source>
</evidence>